<dbReference type="RefSeq" id="WP_013908572.1">
    <property type="nucleotide sequence ID" value="NC_015681.1"/>
</dbReference>
<accession>F8ACQ4</accession>
<sequence>MKEQQIIELLQELREEIARLQTWPRWLPIRDAVRYSGLSEKKLRELAREGEIYATKPGGGKLIFDRESIDDYFLREKARIKAHLELFKRSGIC</sequence>
<feature type="domain" description="Helix-turn-helix" evidence="1">
    <location>
        <begin position="26"/>
        <end position="75"/>
    </location>
</feature>
<dbReference type="AlphaFoldDB" id="F8ACQ4"/>
<dbReference type="PaxDb" id="667014-Thein_1979"/>
<evidence type="ECO:0000313" key="2">
    <source>
        <dbReference type="EMBL" id="AEH45833.1"/>
    </source>
</evidence>
<protein>
    <recommendedName>
        <fullName evidence="1">Helix-turn-helix domain-containing protein</fullName>
    </recommendedName>
</protein>
<evidence type="ECO:0000313" key="3">
    <source>
        <dbReference type="Proteomes" id="UP000006793"/>
    </source>
</evidence>
<evidence type="ECO:0000259" key="1">
    <source>
        <dbReference type="Pfam" id="PF12728"/>
    </source>
</evidence>
<dbReference type="Pfam" id="PF12728">
    <property type="entry name" value="HTH_17"/>
    <property type="match status" value="1"/>
</dbReference>
<keyword evidence="3" id="KW-1185">Reference proteome</keyword>
<gene>
    <name evidence="2" type="ordered locus">Thein_1979</name>
</gene>
<proteinExistence type="predicted"/>
<dbReference type="Proteomes" id="UP000006793">
    <property type="component" value="Chromosome"/>
</dbReference>
<dbReference type="InParanoid" id="F8ACQ4"/>
<name>F8ACQ4_THEID</name>
<reference evidence="3" key="1">
    <citation type="submission" date="2011-04" db="EMBL/GenBank/DDBJ databases">
        <title>The complete genome of Thermodesulfatator indicus DSM 15286.</title>
        <authorList>
            <person name="Lucas S."/>
            <person name="Copeland A."/>
            <person name="Lapidus A."/>
            <person name="Bruce D."/>
            <person name="Goodwin L."/>
            <person name="Pitluck S."/>
            <person name="Peters L."/>
            <person name="Kyrpides N."/>
            <person name="Mavromatis K."/>
            <person name="Pagani I."/>
            <person name="Ivanova N."/>
            <person name="Saunders L."/>
            <person name="Detter J.C."/>
            <person name="Tapia R."/>
            <person name="Han C."/>
            <person name="Land M."/>
            <person name="Hauser L."/>
            <person name="Markowitz V."/>
            <person name="Cheng J.-F."/>
            <person name="Hugenholtz P."/>
            <person name="Woyke T."/>
            <person name="Wu D."/>
            <person name="Spring S."/>
            <person name="Schroeder M."/>
            <person name="Brambilla E."/>
            <person name="Klenk H.-P."/>
            <person name="Eisen J.A."/>
        </authorList>
    </citation>
    <scope>NUCLEOTIDE SEQUENCE [LARGE SCALE GENOMIC DNA]</scope>
    <source>
        <strain evidence="3">DSM 15286 / JCM 11887 / CIR29812</strain>
    </source>
</reference>
<dbReference type="OrthoDB" id="597977at2"/>
<organism evidence="2 3">
    <name type="scientific">Thermodesulfatator indicus (strain DSM 15286 / JCM 11887 / CIR29812)</name>
    <dbReference type="NCBI Taxonomy" id="667014"/>
    <lineage>
        <taxon>Bacteria</taxon>
        <taxon>Pseudomonadati</taxon>
        <taxon>Thermodesulfobacteriota</taxon>
        <taxon>Thermodesulfobacteria</taxon>
        <taxon>Thermodesulfobacteriales</taxon>
        <taxon>Thermodesulfatatoraceae</taxon>
        <taxon>Thermodesulfatator</taxon>
    </lineage>
</organism>
<dbReference type="InterPro" id="IPR041657">
    <property type="entry name" value="HTH_17"/>
</dbReference>
<dbReference type="STRING" id="667014.Thein_1979"/>
<dbReference type="HOGENOM" id="CLU_2398610_0_0_0"/>
<dbReference type="EMBL" id="CP002683">
    <property type="protein sequence ID" value="AEH45833.1"/>
    <property type="molecule type" value="Genomic_DNA"/>
</dbReference>
<dbReference type="KEGG" id="tid:Thein_1979"/>
<reference evidence="2 3" key="2">
    <citation type="journal article" date="2012" name="Stand. Genomic Sci.">
        <title>Complete genome sequence of the thermophilic sulfate-reducing ocean bacterium Thermodesulfatator indicus type strain (CIR29812(T)).</title>
        <authorList>
            <person name="Anderson I."/>
            <person name="Saunders E."/>
            <person name="Lapidus A."/>
            <person name="Nolan M."/>
            <person name="Lucas S."/>
            <person name="Tice H."/>
            <person name="Del Rio T.G."/>
            <person name="Cheng J.F."/>
            <person name="Han C."/>
            <person name="Tapia R."/>
            <person name="Goodwin L.A."/>
            <person name="Pitluck S."/>
            <person name="Liolios K."/>
            <person name="Mavromatis K."/>
            <person name="Pagani I."/>
            <person name="Ivanova N."/>
            <person name="Mikhailova N."/>
            <person name="Pati A."/>
            <person name="Chen A."/>
            <person name="Palaniappan K."/>
            <person name="Land M."/>
            <person name="Hauser L."/>
            <person name="Jeffries C.D."/>
            <person name="Chang Y.J."/>
            <person name="Brambilla E.M."/>
            <person name="Rohde M."/>
            <person name="Spring S."/>
            <person name="Goker M."/>
            <person name="Detter J.C."/>
            <person name="Woyke T."/>
            <person name="Bristow J."/>
            <person name="Eisen J.A."/>
            <person name="Markowitz V."/>
            <person name="Hugenholtz P."/>
            <person name="Kyrpides N.C."/>
            <person name="Klenk H.P."/>
        </authorList>
    </citation>
    <scope>NUCLEOTIDE SEQUENCE [LARGE SCALE GENOMIC DNA]</scope>
    <source>
        <strain evidence="3">DSM 15286 / JCM 11887 / CIR29812</strain>
    </source>
</reference>